<evidence type="ECO:0000313" key="2">
    <source>
        <dbReference type="EMBL" id="WPK12844.1"/>
    </source>
</evidence>
<evidence type="ECO:0000313" key="3">
    <source>
        <dbReference type="Proteomes" id="UP001322664"/>
    </source>
</evidence>
<evidence type="ECO:0000256" key="1">
    <source>
        <dbReference type="SAM" id="SignalP"/>
    </source>
</evidence>
<accession>A0ABZ0S0S3</accession>
<keyword evidence="1" id="KW-0732">Signal</keyword>
<feature type="chain" id="PRO_5046684587" evidence="1">
    <location>
        <begin position="26"/>
        <end position="252"/>
    </location>
</feature>
<name>A0ABZ0S0S3_9BACI</name>
<dbReference type="Proteomes" id="UP001322664">
    <property type="component" value="Chromosome"/>
</dbReference>
<protein>
    <submittedName>
        <fullName evidence="2">Uncharacterized protein</fullName>
    </submittedName>
</protein>
<gene>
    <name evidence="2" type="ORF">R6U77_03825</name>
</gene>
<reference evidence="2 3" key="1">
    <citation type="submission" date="2023-09" db="EMBL/GenBank/DDBJ databases">
        <authorList>
            <person name="Page C.A."/>
            <person name="Perez-Diaz I.M."/>
        </authorList>
    </citation>
    <scope>NUCLEOTIDE SEQUENCE [LARGE SCALE GENOMIC DNA]</scope>
    <source>
        <strain evidence="2 3">Ll15</strain>
    </source>
</reference>
<keyword evidence="3" id="KW-1185">Reference proteome</keyword>
<proteinExistence type="predicted"/>
<feature type="signal peptide" evidence="1">
    <location>
        <begin position="1"/>
        <end position="25"/>
    </location>
</feature>
<dbReference type="EMBL" id="CP137624">
    <property type="protein sequence ID" value="WPK12844.1"/>
    <property type="molecule type" value="Genomic_DNA"/>
</dbReference>
<dbReference type="RefSeq" id="WP_319837519.1">
    <property type="nucleotide sequence ID" value="NZ_CP137624.1"/>
</dbReference>
<organism evidence="2 3">
    <name type="scientific">Lysinibacillus louembei</name>
    <dbReference type="NCBI Taxonomy" id="1470088"/>
    <lineage>
        <taxon>Bacteria</taxon>
        <taxon>Bacillati</taxon>
        <taxon>Bacillota</taxon>
        <taxon>Bacilli</taxon>
        <taxon>Bacillales</taxon>
        <taxon>Bacillaceae</taxon>
        <taxon>Lysinibacillus</taxon>
    </lineage>
</organism>
<sequence length="252" mass="28097">MLKKLGVTSLLCGSLLLSNVPFTSAESENVSILKKDFNEAIVEYNGEIINLNFADSDVYSKITDNIIKDILNESNGDGDITIYEIGDEESNSLTPNILNQDFTNSVGINELAPYSLLHNYQLTKKQDTIYNTPMPAIQVESVAYGETVVLSESRTYTNSFSLNGEFDSEAGAKLGAAMNASVSYTYNKQRTLNGPPQGYTTRIYYHTKYVDYGNWEVAKINKISGHTVYQSGSYREPTDATTKYINWAQNYK</sequence>